<evidence type="ECO:0000256" key="2">
    <source>
        <dbReference type="ARBA" id="ARBA00023015"/>
    </source>
</evidence>
<dbReference type="Proteomes" id="UP001190926">
    <property type="component" value="Unassembled WGS sequence"/>
</dbReference>
<dbReference type="Pfam" id="PF00010">
    <property type="entry name" value="HLH"/>
    <property type="match status" value="1"/>
</dbReference>
<sequence length="302" mass="33265">MEILEQNLDELFDLNPFLAEIYSNYGGGAAATANDHELKMSSINCWNGQLETLISPSSSMSMAAAVEAPQLISFEKEEKYFSSFSPTNNYNADCNNLLTSSQIISFSPSAEDDDHFGKKERVSPATRTPSQAQEHVMAERKRRQNLGQLFIALSKVVPGLKKLDKASLLEDAINYLKALQERVTTLEKEEAVSSKNVHVEDITSFPSPSDSSCELSHAEISVRISDKHVLVKICCKKQMGLMSRIPSELERMNLSVIDMRIMPFGGAALDVTILAEMQSGFMGTVKEIVDHLQAVLGAATQI</sequence>
<evidence type="ECO:0000256" key="6">
    <source>
        <dbReference type="SAM" id="MobiDB-lite"/>
    </source>
</evidence>
<dbReference type="GO" id="GO:0005634">
    <property type="term" value="C:nucleus"/>
    <property type="evidence" value="ECO:0007669"/>
    <property type="project" value="UniProtKB-SubCell"/>
</dbReference>
<dbReference type="PANTHER" id="PTHR45959">
    <property type="entry name" value="BHLH TRANSCRIPTION FACTOR"/>
    <property type="match status" value="1"/>
</dbReference>
<dbReference type="SUPFAM" id="SSF47459">
    <property type="entry name" value="HLH, helix-loop-helix DNA-binding domain"/>
    <property type="match status" value="1"/>
</dbReference>
<organism evidence="8 9">
    <name type="scientific">Perilla frutescens var. hirtella</name>
    <name type="common">Perilla citriodora</name>
    <name type="synonym">Perilla setoyensis</name>
    <dbReference type="NCBI Taxonomy" id="608512"/>
    <lineage>
        <taxon>Eukaryota</taxon>
        <taxon>Viridiplantae</taxon>
        <taxon>Streptophyta</taxon>
        <taxon>Embryophyta</taxon>
        <taxon>Tracheophyta</taxon>
        <taxon>Spermatophyta</taxon>
        <taxon>Magnoliopsida</taxon>
        <taxon>eudicotyledons</taxon>
        <taxon>Gunneridae</taxon>
        <taxon>Pentapetalae</taxon>
        <taxon>asterids</taxon>
        <taxon>lamiids</taxon>
        <taxon>Lamiales</taxon>
        <taxon>Lamiaceae</taxon>
        <taxon>Nepetoideae</taxon>
        <taxon>Elsholtzieae</taxon>
        <taxon>Perilla</taxon>
    </lineage>
</organism>
<evidence type="ECO:0000259" key="7">
    <source>
        <dbReference type="PROSITE" id="PS50888"/>
    </source>
</evidence>
<dbReference type="GO" id="GO:0046983">
    <property type="term" value="F:protein dimerization activity"/>
    <property type="evidence" value="ECO:0007669"/>
    <property type="project" value="InterPro"/>
</dbReference>
<protein>
    <recommendedName>
        <fullName evidence="7">BHLH domain-containing protein</fullName>
    </recommendedName>
</protein>
<keyword evidence="3" id="KW-0804">Transcription</keyword>
<dbReference type="CDD" id="cd04873">
    <property type="entry name" value="ACT_UUR-ACR-like"/>
    <property type="match status" value="1"/>
</dbReference>
<evidence type="ECO:0000313" key="9">
    <source>
        <dbReference type="Proteomes" id="UP001190926"/>
    </source>
</evidence>
<evidence type="ECO:0000256" key="1">
    <source>
        <dbReference type="ARBA" id="ARBA00004123"/>
    </source>
</evidence>
<reference evidence="8 9" key="1">
    <citation type="journal article" date="2021" name="Nat. Commun.">
        <title>Incipient diploidization of the medicinal plant Perilla within 10,000 years.</title>
        <authorList>
            <person name="Zhang Y."/>
            <person name="Shen Q."/>
            <person name="Leng L."/>
            <person name="Zhang D."/>
            <person name="Chen S."/>
            <person name="Shi Y."/>
            <person name="Ning Z."/>
            <person name="Chen S."/>
        </authorList>
    </citation>
    <scope>NUCLEOTIDE SEQUENCE [LARGE SCALE GENOMIC DNA]</scope>
    <source>
        <strain evidence="9">cv. PC099</strain>
    </source>
</reference>
<comment type="caution">
    <text evidence="8">The sequence shown here is derived from an EMBL/GenBank/DDBJ whole genome shotgun (WGS) entry which is preliminary data.</text>
</comment>
<dbReference type="SMART" id="SM00353">
    <property type="entry name" value="HLH"/>
    <property type="match status" value="1"/>
</dbReference>
<feature type="domain" description="BHLH" evidence="7">
    <location>
        <begin position="130"/>
        <end position="179"/>
    </location>
</feature>
<dbReference type="AlphaFoldDB" id="A0AAD4JHJ9"/>
<dbReference type="PROSITE" id="PS50888">
    <property type="entry name" value="BHLH"/>
    <property type="match status" value="1"/>
</dbReference>
<gene>
    <name evidence="8" type="ORF">C2S53_004792</name>
</gene>
<feature type="coiled-coil region" evidence="5">
    <location>
        <begin position="169"/>
        <end position="196"/>
    </location>
</feature>
<dbReference type="EMBL" id="SDAM02000053">
    <property type="protein sequence ID" value="KAH6833990.1"/>
    <property type="molecule type" value="Genomic_DNA"/>
</dbReference>
<accession>A0AAD4JHJ9</accession>
<keyword evidence="4" id="KW-0539">Nucleus</keyword>
<dbReference type="PANTHER" id="PTHR45959:SF2">
    <property type="entry name" value="BHLH TRANSCRIPTION FACTOR"/>
    <property type="match status" value="1"/>
</dbReference>
<keyword evidence="5" id="KW-0175">Coiled coil</keyword>
<comment type="subcellular location">
    <subcellularLocation>
        <location evidence="1">Nucleus</location>
    </subcellularLocation>
</comment>
<feature type="region of interest" description="Disordered" evidence="6">
    <location>
        <begin position="108"/>
        <end position="133"/>
    </location>
</feature>
<dbReference type="InterPro" id="IPR052610">
    <property type="entry name" value="bHLH_transcription_regulator"/>
</dbReference>
<dbReference type="InterPro" id="IPR011598">
    <property type="entry name" value="bHLH_dom"/>
</dbReference>
<evidence type="ECO:0000256" key="5">
    <source>
        <dbReference type="SAM" id="Coils"/>
    </source>
</evidence>
<keyword evidence="2" id="KW-0805">Transcription regulation</keyword>
<evidence type="ECO:0000256" key="4">
    <source>
        <dbReference type="ARBA" id="ARBA00023242"/>
    </source>
</evidence>
<keyword evidence="9" id="KW-1185">Reference proteome</keyword>
<dbReference type="Pfam" id="PF22754">
    <property type="entry name" value="bHLH-TF_ACT-like_plant"/>
    <property type="match status" value="1"/>
</dbReference>
<proteinExistence type="predicted"/>
<dbReference type="GO" id="GO:0080090">
    <property type="term" value="P:regulation of primary metabolic process"/>
    <property type="evidence" value="ECO:0007669"/>
    <property type="project" value="UniProtKB-ARBA"/>
</dbReference>
<dbReference type="InterPro" id="IPR054502">
    <property type="entry name" value="bHLH-TF_ACT-like_plant"/>
</dbReference>
<dbReference type="InterPro" id="IPR036638">
    <property type="entry name" value="HLH_DNA-bd_sf"/>
</dbReference>
<name>A0AAD4JHJ9_PERFH</name>
<dbReference type="Gene3D" id="4.10.280.10">
    <property type="entry name" value="Helix-loop-helix DNA-binding domain"/>
    <property type="match status" value="1"/>
</dbReference>
<evidence type="ECO:0000313" key="8">
    <source>
        <dbReference type="EMBL" id="KAH6833990.1"/>
    </source>
</evidence>
<evidence type="ECO:0000256" key="3">
    <source>
        <dbReference type="ARBA" id="ARBA00023163"/>
    </source>
</evidence>